<dbReference type="GO" id="GO:0043842">
    <property type="term" value="F:Kdo transferase activity"/>
    <property type="evidence" value="ECO:0007669"/>
    <property type="project" value="UniProtKB-EC"/>
</dbReference>
<evidence type="ECO:0000256" key="8">
    <source>
        <dbReference type="RuleBase" id="RU365103"/>
    </source>
</evidence>
<dbReference type="EC" id="2.4.99.12" evidence="2 8"/>
<keyword evidence="11" id="KW-1185">Reference proteome</keyword>
<dbReference type="InterPro" id="IPR039901">
    <property type="entry name" value="Kdotransferase"/>
</dbReference>
<evidence type="ECO:0000256" key="4">
    <source>
        <dbReference type="ARBA" id="ARBA00022679"/>
    </source>
</evidence>
<evidence type="ECO:0000256" key="2">
    <source>
        <dbReference type="ARBA" id="ARBA00012621"/>
    </source>
</evidence>
<dbReference type="PANTHER" id="PTHR42755">
    <property type="entry name" value="3-DEOXY-MANNO-OCTULOSONATE CYTIDYLYLTRANSFERASE"/>
    <property type="match status" value="1"/>
</dbReference>
<evidence type="ECO:0000256" key="3">
    <source>
        <dbReference type="ARBA" id="ARBA00019077"/>
    </source>
</evidence>
<evidence type="ECO:0000313" key="11">
    <source>
        <dbReference type="Proteomes" id="UP000215196"/>
    </source>
</evidence>
<dbReference type="PANTHER" id="PTHR42755:SF1">
    <property type="entry name" value="3-DEOXY-D-MANNO-OCTULOSONIC ACID TRANSFERASE, MITOCHONDRIAL-RELATED"/>
    <property type="match status" value="1"/>
</dbReference>
<comment type="pathway">
    <text evidence="1 8">Bacterial outer membrane biogenesis; LPS core biosynthesis.</text>
</comment>
<dbReference type="Pfam" id="PF04413">
    <property type="entry name" value="Glycos_transf_N"/>
    <property type="match status" value="1"/>
</dbReference>
<comment type="function">
    <text evidence="8">Involved in lipopolysaccharide (LPS) biosynthesis. Catalyzes the transfer of 3-deoxy-D-manno-octulosonate (Kdo) residue(s) from CMP-Kdo to lipid IV(A), the tetraacyldisaccharide-1,4'-bisphosphate precursor of lipid A.</text>
</comment>
<dbReference type="SUPFAM" id="SSF53756">
    <property type="entry name" value="UDP-Glycosyltransferase/glycogen phosphorylase"/>
    <property type="match status" value="1"/>
</dbReference>
<gene>
    <name evidence="10" type="primary">waaA</name>
    <name evidence="10" type="ORF">SAMEA4412677_01294</name>
</gene>
<name>A0A239XAL3_9FLAO</name>
<keyword evidence="8" id="KW-0472">Membrane</keyword>
<feature type="active site" description="Proton acceptor" evidence="7">
    <location>
        <position position="49"/>
    </location>
</feature>
<dbReference type="AlphaFoldDB" id="A0A239XAL3"/>
<comment type="subcellular location">
    <subcellularLocation>
        <location evidence="8">Cell membrane</location>
    </subcellularLocation>
</comment>
<accession>A0A239XAL3</accession>
<evidence type="ECO:0000256" key="5">
    <source>
        <dbReference type="ARBA" id="ARBA00031445"/>
    </source>
</evidence>
<dbReference type="InterPro" id="IPR007507">
    <property type="entry name" value="Glycos_transf_N"/>
</dbReference>
<protein>
    <recommendedName>
        <fullName evidence="3 8">3-deoxy-D-manno-octulosonic acid transferase</fullName>
        <shortName evidence="8">Kdo transferase</shortName>
        <ecNumber evidence="2 8">2.4.99.12</ecNumber>
    </recommendedName>
    <alternativeName>
        <fullName evidence="5 8">Lipid IV(A) 3-deoxy-D-manno-octulosonic acid transferase</fullName>
    </alternativeName>
</protein>
<organism evidence="10 11">
    <name type="scientific">Chryseobacterium taklimakanense</name>
    <dbReference type="NCBI Taxonomy" id="536441"/>
    <lineage>
        <taxon>Bacteria</taxon>
        <taxon>Pseudomonadati</taxon>
        <taxon>Bacteroidota</taxon>
        <taxon>Flavobacteriia</taxon>
        <taxon>Flavobacteriales</taxon>
        <taxon>Weeksellaceae</taxon>
        <taxon>Chryseobacterium group</taxon>
        <taxon>Chryseobacterium</taxon>
    </lineage>
</organism>
<dbReference type="Gene3D" id="3.40.50.11720">
    <property type="entry name" value="3-Deoxy-D-manno-octulosonic-acid transferase, N-terminal domain"/>
    <property type="match status" value="1"/>
</dbReference>
<dbReference type="Proteomes" id="UP000215196">
    <property type="component" value="Chromosome 1"/>
</dbReference>
<evidence type="ECO:0000313" key="10">
    <source>
        <dbReference type="EMBL" id="SNV43681.1"/>
    </source>
</evidence>
<keyword evidence="8" id="KW-1003">Cell membrane</keyword>
<dbReference type="KEGG" id="ctak:4412677_01294"/>
<feature type="domain" description="3-deoxy-D-manno-octulosonic-acid transferase N-terminal" evidence="9">
    <location>
        <begin position="31"/>
        <end position="197"/>
    </location>
</feature>
<dbReference type="UniPathway" id="UPA00958"/>
<dbReference type="GO" id="GO:0009244">
    <property type="term" value="P:lipopolysaccharide core region biosynthetic process"/>
    <property type="evidence" value="ECO:0007669"/>
    <property type="project" value="UniProtKB-UniRule"/>
</dbReference>
<sequence>MVFGFKVGAAFNYKLKRGLAGRRQSCETVKSKFSKTDKVIWMHAASLGEYEQGLPVLERLKENLPTHKILITFFSPSGYEVVVKKNHIADAVCYLPFDLKKWVSEFANHFHPDIFFTVKYDYWYNLLNELRRKGVKTYVVSALFYERQVFFRTYGEWFVASLKKNIDWFFHQTKSSYALAKTIHLDNSSIAGDTRFDRVKQIKVRWTPVEGIDEFKGNKKLVVFGSTWEAEEAVARIVLKGNKDIKLILAPHDLRRVGNLKEMFPNAVLYSEIINRIPGNPNINLIDPAVLIVDSIGLLARLYSYADLAVVGGGFHSAGLHNILEAATFGVPVIFGNHYRKNPEADALIDAGGGKSFADEHYAANFILKILQDDAALQKMGKNAGYFIQSQPNATEIILNKILGQYLN</sequence>
<comment type="similarity">
    <text evidence="8">Belongs to the glycosyltransferase group 1 family.</text>
</comment>
<keyword evidence="4 8" id="KW-0808">Transferase</keyword>
<reference evidence="10 11" key="1">
    <citation type="submission" date="2017-06" db="EMBL/GenBank/DDBJ databases">
        <authorList>
            <consortium name="Pathogen Informatics"/>
        </authorList>
    </citation>
    <scope>NUCLEOTIDE SEQUENCE [LARGE SCALE GENOMIC DNA]</scope>
    <source>
        <strain evidence="10 11">NCTC13490</strain>
    </source>
</reference>
<evidence type="ECO:0000259" key="9">
    <source>
        <dbReference type="Pfam" id="PF04413"/>
    </source>
</evidence>
<keyword evidence="10" id="KW-0328">Glycosyltransferase</keyword>
<dbReference type="Gene3D" id="3.40.50.2000">
    <property type="entry name" value="Glycogen Phosphorylase B"/>
    <property type="match status" value="1"/>
</dbReference>
<keyword evidence="8" id="KW-0448">Lipopolysaccharide biosynthesis</keyword>
<evidence type="ECO:0000256" key="6">
    <source>
        <dbReference type="ARBA" id="ARBA00049183"/>
    </source>
</evidence>
<dbReference type="GO" id="GO:0009245">
    <property type="term" value="P:lipid A biosynthetic process"/>
    <property type="evidence" value="ECO:0007669"/>
    <property type="project" value="TreeGrafter"/>
</dbReference>
<dbReference type="GO" id="GO:0005886">
    <property type="term" value="C:plasma membrane"/>
    <property type="evidence" value="ECO:0007669"/>
    <property type="project" value="UniProtKB-SubCell"/>
</dbReference>
<evidence type="ECO:0000256" key="7">
    <source>
        <dbReference type="PIRSR" id="PIRSR639901-1"/>
    </source>
</evidence>
<dbReference type="InterPro" id="IPR038107">
    <property type="entry name" value="Glycos_transf_N_sf"/>
</dbReference>
<evidence type="ECO:0000256" key="1">
    <source>
        <dbReference type="ARBA" id="ARBA00004713"/>
    </source>
</evidence>
<comment type="catalytic activity">
    <reaction evidence="6 8">
        <text>lipid IVA (E. coli) + CMP-3-deoxy-beta-D-manno-octulosonate = alpha-Kdo-(2-&gt;6)-lipid IVA (E. coli) + CMP + H(+)</text>
        <dbReference type="Rhea" id="RHEA:28066"/>
        <dbReference type="ChEBI" id="CHEBI:15378"/>
        <dbReference type="ChEBI" id="CHEBI:58603"/>
        <dbReference type="ChEBI" id="CHEBI:60364"/>
        <dbReference type="ChEBI" id="CHEBI:60377"/>
        <dbReference type="ChEBI" id="CHEBI:85987"/>
        <dbReference type="EC" id="2.4.99.12"/>
    </reaction>
</comment>
<dbReference type="EMBL" id="LT906465">
    <property type="protein sequence ID" value="SNV43681.1"/>
    <property type="molecule type" value="Genomic_DNA"/>
</dbReference>
<proteinExistence type="inferred from homology"/>